<dbReference type="SUPFAM" id="SSF53850">
    <property type="entry name" value="Periplasmic binding protein-like II"/>
    <property type="match status" value="1"/>
</dbReference>
<reference evidence="2 3" key="1">
    <citation type="submission" date="2023-06" db="EMBL/GenBank/DDBJ databases">
        <title>Pelomonas sp. PFR6 16S ribosomal RNA gene Genome sequencing and assembly.</title>
        <authorList>
            <person name="Woo H."/>
        </authorList>
    </citation>
    <scope>NUCLEOTIDE SEQUENCE [LARGE SCALE GENOMIC DNA]</scope>
    <source>
        <strain evidence="2 3">PFR6</strain>
    </source>
</reference>
<dbReference type="NCBIfam" id="TIGR02122">
    <property type="entry name" value="TRAP_TAXI"/>
    <property type="match status" value="1"/>
</dbReference>
<dbReference type="RefSeq" id="WP_290357551.1">
    <property type="nucleotide sequence ID" value="NZ_JAUHHC010000001.1"/>
</dbReference>
<dbReference type="PANTHER" id="PTHR42941">
    <property type="entry name" value="SLL1037 PROTEIN"/>
    <property type="match status" value="1"/>
</dbReference>
<protein>
    <submittedName>
        <fullName evidence="2">TAXI family TRAP transporter solute-binding subunit</fullName>
    </submittedName>
</protein>
<gene>
    <name evidence="2" type="ORF">QWJ38_03010</name>
</gene>
<dbReference type="Pfam" id="PF16868">
    <property type="entry name" value="NMT1_3"/>
    <property type="match status" value="1"/>
</dbReference>
<feature type="chain" id="PRO_5046786494" evidence="1">
    <location>
        <begin position="17"/>
        <end position="333"/>
    </location>
</feature>
<dbReference type="Gene3D" id="3.40.190.10">
    <property type="entry name" value="Periplasmic binding protein-like II"/>
    <property type="match status" value="2"/>
</dbReference>
<dbReference type="EMBL" id="JAUHHC010000001">
    <property type="protein sequence ID" value="MDN3919244.1"/>
    <property type="molecule type" value="Genomic_DNA"/>
</dbReference>
<sequence>MLLGLLLLGRAGPAQAAAEYKIVTASDKGTYYAIGKDLARFVAPEADVQLEVLATSGSAANVKLLRYEPGVKLAVVQADVFQAFVDRAGAGNPEANALIKPLRVILPLYNTEIHYIVRADSPLNYLHDIKDAKINGGLVGSGAALITHTLYRMMFNEPIPEAQASFMSNEEALVKLIGDKSVDVVVVAAGQPAPLIANMKPEAQKFIKLLKFDPNSPYSRQALGTYAPATVRAASYPNLLSEDFTTISVGAFLVTYDFNLKDTVGHLSKLGRSLCNNFSRLQADGHPKWKEVSLKLPELGSGWTYYAPTARELRNCTPRKRCSNEERILGLCN</sequence>
<dbReference type="Proteomes" id="UP001228044">
    <property type="component" value="Unassembled WGS sequence"/>
</dbReference>
<dbReference type="PANTHER" id="PTHR42941:SF1">
    <property type="entry name" value="SLL1037 PROTEIN"/>
    <property type="match status" value="1"/>
</dbReference>
<evidence type="ECO:0000313" key="2">
    <source>
        <dbReference type="EMBL" id="MDN3919244.1"/>
    </source>
</evidence>
<comment type="caution">
    <text evidence="2">The sequence shown here is derived from an EMBL/GenBank/DDBJ whole genome shotgun (WGS) entry which is preliminary data.</text>
</comment>
<proteinExistence type="predicted"/>
<dbReference type="InterPro" id="IPR011852">
    <property type="entry name" value="TRAP_TAXI"/>
</dbReference>
<keyword evidence="3" id="KW-1185">Reference proteome</keyword>
<accession>A0ABT8DSG6</accession>
<evidence type="ECO:0000256" key="1">
    <source>
        <dbReference type="SAM" id="SignalP"/>
    </source>
</evidence>
<feature type="signal peptide" evidence="1">
    <location>
        <begin position="1"/>
        <end position="16"/>
    </location>
</feature>
<organism evidence="2 3">
    <name type="scientific">Roseateles violae</name>
    <dbReference type="NCBI Taxonomy" id="3058042"/>
    <lineage>
        <taxon>Bacteria</taxon>
        <taxon>Pseudomonadati</taxon>
        <taxon>Pseudomonadota</taxon>
        <taxon>Betaproteobacteria</taxon>
        <taxon>Burkholderiales</taxon>
        <taxon>Sphaerotilaceae</taxon>
        <taxon>Roseateles</taxon>
    </lineage>
</organism>
<name>A0ABT8DSG6_9BURK</name>
<keyword evidence="1" id="KW-0732">Signal</keyword>
<evidence type="ECO:0000313" key="3">
    <source>
        <dbReference type="Proteomes" id="UP001228044"/>
    </source>
</evidence>